<keyword evidence="2" id="KW-1185">Reference proteome</keyword>
<dbReference type="EMBL" id="CP029186">
    <property type="protein sequence ID" value="AWH85309.1"/>
    <property type="molecule type" value="Genomic_DNA"/>
</dbReference>
<evidence type="ECO:0000313" key="2">
    <source>
        <dbReference type="Proteomes" id="UP000244929"/>
    </source>
</evidence>
<dbReference type="KEGG" id="falb:HYN59_09345"/>
<reference evidence="1 2" key="1">
    <citation type="submission" date="2018-04" db="EMBL/GenBank/DDBJ databases">
        <title>Genome sequencing of Flavobacterium sp. HYN0059.</title>
        <authorList>
            <person name="Yi H."/>
            <person name="Baek C."/>
        </authorList>
    </citation>
    <scope>NUCLEOTIDE SEQUENCE [LARGE SCALE GENOMIC DNA]</scope>
    <source>
        <strain evidence="1 2">HYN0059</strain>
    </source>
</reference>
<organism evidence="1 2">
    <name type="scientific">Flavobacterium album</name>
    <dbReference type="NCBI Taxonomy" id="2175091"/>
    <lineage>
        <taxon>Bacteria</taxon>
        <taxon>Pseudomonadati</taxon>
        <taxon>Bacteroidota</taxon>
        <taxon>Flavobacteriia</taxon>
        <taxon>Flavobacteriales</taxon>
        <taxon>Flavobacteriaceae</taxon>
        <taxon>Flavobacterium</taxon>
    </lineage>
</organism>
<gene>
    <name evidence="1" type="ORF">HYN59_09345</name>
</gene>
<dbReference type="AlphaFoldDB" id="A0A2S1QY98"/>
<dbReference type="Proteomes" id="UP000244929">
    <property type="component" value="Chromosome"/>
</dbReference>
<dbReference type="RefSeq" id="WP_108778012.1">
    <property type="nucleotide sequence ID" value="NZ_CP029186.1"/>
</dbReference>
<proteinExistence type="predicted"/>
<sequence>MAKSYEILRSLPATGPMYIPISNGITYISDFSEGFIVKFFKSGGDEWVGNFKLGLKQFSAVFELDKSNVLIIAGGAGYVMSAEQEVPLSFLNINYCNGFQTPDGRVILHNDIEITVIEPDGSFWISGRISIDGLTITTVEHNIIKGQYSDHNRNWGWFDFTLNIDTKETTGIQYNLDESPMQKKFWWKIW</sequence>
<protein>
    <submittedName>
        <fullName evidence="1">Uncharacterized protein</fullName>
    </submittedName>
</protein>
<name>A0A2S1QY98_9FLAO</name>
<accession>A0A2S1QY98</accession>
<dbReference type="OrthoDB" id="8449305at2"/>
<evidence type="ECO:0000313" key="1">
    <source>
        <dbReference type="EMBL" id="AWH85309.1"/>
    </source>
</evidence>